<feature type="domain" description="N-acetyltransferase" evidence="2">
    <location>
        <begin position="5"/>
        <end position="149"/>
    </location>
</feature>
<dbReference type="InterPro" id="IPR016181">
    <property type="entry name" value="Acyl_CoA_acyltransferase"/>
</dbReference>
<dbReference type="RefSeq" id="WP_409120336.1">
    <property type="nucleotide sequence ID" value="NZ_JBJVNI010000002.1"/>
</dbReference>
<dbReference type="EMBL" id="JBJVNI010000002">
    <property type="protein sequence ID" value="MFM9607659.1"/>
    <property type="molecule type" value="Genomic_DNA"/>
</dbReference>
<evidence type="ECO:0000256" key="1">
    <source>
        <dbReference type="SAM" id="MobiDB-lite"/>
    </source>
</evidence>
<proteinExistence type="predicted"/>
<feature type="region of interest" description="Disordered" evidence="1">
    <location>
        <begin position="143"/>
        <end position="173"/>
    </location>
</feature>
<dbReference type="Gene3D" id="3.40.630.30">
    <property type="match status" value="1"/>
</dbReference>
<gene>
    <name evidence="3" type="ORF">ACKI18_02925</name>
</gene>
<evidence type="ECO:0000313" key="3">
    <source>
        <dbReference type="EMBL" id="MFM9607659.1"/>
    </source>
</evidence>
<organism evidence="3 4">
    <name type="scientific">Streptomyces niveiscabiei</name>
    <dbReference type="NCBI Taxonomy" id="164115"/>
    <lineage>
        <taxon>Bacteria</taxon>
        <taxon>Bacillati</taxon>
        <taxon>Actinomycetota</taxon>
        <taxon>Actinomycetes</taxon>
        <taxon>Kitasatosporales</taxon>
        <taxon>Streptomycetaceae</taxon>
        <taxon>Streptomyces</taxon>
    </lineage>
</organism>
<dbReference type="SUPFAM" id="SSF55729">
    <property type="entry name" value="Acyl-CoA N-acyltransferases (Nat)"/>
    <property type="match status" value="1"/>
</dbReference>
<accession>A0ABW9HHZ2</accession>
<sequence>MPTQIQIRTATPADRPLIDRLWLMFRHDLSEFHDVLPFPDGTFRAERVDSALTDPGWAPYLFLTPDDRPLGLSFVRALDTPTAVMNTFFIVRAARRRGLGLTAALALLSRHPGPWQIPFQDTNTTAVRFWRRVATTAAHTWTEEHRTIPGHPDLPPDTWISFDTETGGREPRA</sequence>
<dbReference type="PROSITE" id="PS51186">
    <property type="entry name" value="GNAT"/>
    <property type="match status" value="1"/>
</dbReference>
<reference evidence="3 4" key="1">
    <citation type="submission" date="2024-12" db="EMBL/GenBank/DDBJ databases">
        <title>Forecasting of Potato common scab and diversities of Pathogenic streptomyces spp. in china.</title>
        <authorList>
            <person name="Handique U."/>
            <person name="Wu J."/>
        </authorList>
    </citation>
    <scope>NUCLEOTIDE SEQUENCE [LARGE SCALE GENOMIC DNA]</scope>
    <source>
        <strain evidence="3 4">ZRIMU1530</strain>
    </source>
</reference>
<evidence type="ECO:0000313" key="4">
    <source>
        <dbReference type="Proteomes" id="UP001631957"/>
    </source>
</evidence>
<keyword evidence="4" id="KW-1185">Reference proteome</keyword>
<evidence type="ECO:0000259" key="2">
    <source>
        <dbReference type="PROSITE" id="PS51186"/>
    </source>
</evidence>
<dbReference type="Proteomes" id="UP001631957">
    <property type="component" value="Unassembled WGS sequence"/>
</dbReference>
<dbReference type="InterPro" id="IPR000182">
    <property type="entry name" value="GNAT_dom"/>
</dbReference>
<protein>
    <submittedName>
        <fullName evidence="3">GNAT family N-acetyltransferase</fullName>
    </submittedName>
</protein>
<comment type="caution">
    <text evidence="3">The sequence shown here is derived from an EMBL/GenBank/DDBJ whole genome shotgun (WGS) entry which is preliminary data.</text>
</comment>
<name>A0ABW9HHZ2_9ACTN</name>